<dbReference type="Pfam" id="PF13541">
    <property type="entry name" value="ChlI"/>
    <property type="match status" value="1"/>
</dbReference>
<dbReference type="PRINTS" id="PR01874">
    <property type="entry name" value="DNAREPAIRADA"/>
</dbReference>
<evidence type="ECO:0000256" key="10">
    <source>
        <dbReference type="ARBA" id="ARBA00023204"/>
    </source>
</evidence>
<evidence type="ECO:0000256" key="8">
    <source>
        <dbReference type="ARBA" id="ARBA00023016"/>
    </source>
</evidence>
<keyword evidence="3 11" id="KW-0227">DNA damage</keyword>
<dbReference type="InterPro" id="IPR003593">
    <property type="entry name" value="AAA+_ATPase"/>
</dbReference>
<feature type="region of interest" description="Lon-protease-like" evidence="11">
    <location>
        <begin position="354"/>
        <end position="462"/>
    </location>
</feature>
<keyword evidence="5" id="KW-0378">Hydrolase</keyword>
<evidence type="ECO:0000256" key="12">
    <source>
        <dbReference type="NCBIfam" id="TIGR00416"/>
    </source>
</evidence>
<keyword evidence="4 13" id="KW-0863">Zinc-finger</keyword>
<evidence type="ECO:0000256" key="13">
    <source>
        <dbReference type="RuleBase" id="RU003555"/>
    </source>
</evidence>
<dbReference type="GO" id="GO:0008270">
    <property type="term" value="F:zinc ion binding"/>
    <property type="evidence" value="ECO:0007669"/>
    <property type="project" value="UniProtKB-KW"/>
</dbReference>
<evidence type="ECO:0000256" key="5">
    <source>
        <dbReference type="ARBA" id="ARBA00022801"/>
    </source>
</evidence>
<dbReference type="Gene3D" id="3.40.50.300">
    <property type="entry name" value="P-loop containing nucleotide triphosphate hydrolases"/>
    <property type="match status" value="1"/>
</dbReference>
<keyword evidence="1 11" id="KW-0479">Metal-binding</keyword>
<dbReference type="HAMAP" id="MF_01498">
    <property type="entry name" value="RadA_bact"/>
    <property type="match status" value="1"/>
</dbReference>
<comment type="caution">
    <text evidence="15">The sequence shown here is derived from an EMBL/GenBank/DDBJ whole genome shotgun (WGS) entry which is preliminary data.</text>
</comment>
<sequence>MRVKTQYVCQSCGYQAAKWHGRCPGCGSWNSMVEEIIPPTHEVGRRLEKDASDAPRPLDLSTLTERPEAFRRIPSGISEWDRVLGGGLVPGSLILIGGEPGVGKSTLVMQVALRYAGQGETVLYVSGEESVEQVGLRARRLGGDEKSFYLLSESRLEHIADVARKLHVRVLIIDSIQTMRHPDITSAPGSVAQVREGTTFLLDFAKTSGVATLIVGHVTKSGDIAGPRMLEHMVDTVLYFEGDRDHFYRLLRAMKNRFGSTYELGVFEMQDRGLIPHETPGELFLRERQEESIGSAVLVTIEGTRPFLLEIQALLVPSLYPAPRRTASGYDLNRLHMLLAVLEKKAGLHLMGQDAYVNVVGGMRIGEPAGDLATALAIASSFRERPLSARDVYLGEIGLTGEVRQIPRLLERLKEAQSRGFRRALVPPKGDRVLEQGGEKHISLEVVPVQTIQEALMVAFAY</sequence>
<dbReference type="GO" id="GO:0005829">
    <property type="term" value="C:cytosol"/>
    <property type="evidence" value="ECO:0007669"/>
    <property type="project" value="TreeGrafter"/>
</dbReference>
<keyword evidence="7 11" id="KW-0067">ATP-binding</keyword>
<organism evidence="15 16">
    <name type="scientific">Candidatus Carbonibacillus altaicus</name>
    <dbReference type="NCBI Taxonomy" id="2163959"/>
    <lineage>
        <taxon>Bacteria</taxon>
        <taxon>Bacillati</taxon>
        <taxon>Bacillota</taxon>
        <taxon>Bacilli</taxon>
        <taxon>Bacillales</taxon>
        <taxon>Candidatus Carbonibacillus</taxon>
    </lineage>
</organism>
<dbReference type="GO" id="GO:0016787">
    <property type="term" value="F:hydrolase activity"/>
    <property type="evidence" value="ECO:0007669"/>
    <property type="project" value="UniProtKB-KW"/>
</dbReference>
<reference evidence="16" key="1">
    <citation type="journal article" date="2018" name="Sci. Rep.">
        <title>Lignite coal burning seam in the remote Altai Mountains harbors a hydrogen-driven thermophilic microbial community.</title>
        <authorList>
            <person name="Kadnikov V.V."/>
            <person name="Mardanov A.V."/>
            <person name="Ivasenko D.A."/>
            <person name="Antsiferov D.V."/>
            <person name="Beletsky A.V."/>
            <person name="Karnachuk O.V."/>
            <person name="Ravin N.V."/>
        </authorList>
    </citation>
    <scope>NUCLEOTIDE SEQUENCE [LARGE SCALE GENOMIC DNA]</scope>
</reference>
<keyword evidence="2 11" id="KW-0547">Nucleotide-binding</keyword>
<keyword evidence="9 11" id="KW-0238">DNA-binding</keyword>
<comment type="domain">
    <text evidence="11">The middle region has homology to RecA with ATPase motifs including the RadA KNRFG motif, while the C-terminus is homologous to Lon protease.</text>
</comment>
<dbReference type="GO" id="GO:0140664">
    <property type="term" value="F:ATP-dependent DNA damage sensor activity"/>
    <property type="evidence" value="ECO:0007669"/>
    <property type="project" value="InterPro"/>
</dbReference>
<dbReference type="InterPro" id="IPR041166">
    <property type="entry name" value="Rubredoxin_2"/>
</dbReference>
<evidence type="ECO:0000256" key="9">
    <source>
        <dbReference type="ARBA" id="ARBA00023125"/>
    </source>
</evidence>
<dbReference type="PANTHER" id="PTHR32472:SF10">
    <property type="entry name" value="DNA REPAIR PROTEIN RADA-LIKE PROTEIN"/>
    <property type="match status" value="1"/>
</dbReference>
<dbReference type="EMBL" id="PEBX01000059">
    <property type="protein sequence ID" value="PTQ55935.1"/>
    <property type="molecule type" value="Genomic_DNA"/>
</dbReference>
<proteinExistence type="inferred from homology"/>
<evidence type="ECO:0000256" key="3">
    <source>
        <dbReference type="ARBA" id="ARBA00022763"/>
    </source>
</evidence>
<comment type="similarity">
    <text evidence="11 13">Belongs to the RecA family. RadA subfamily.</text>
</comment>
<dbReference type="PROSITE" id="PS50162">
    <property type="entry name" value="RECA_2"/>
    <property type="match status" value="1"/>
</dbReference>
<evidence type="ECO:0000256" key="7">
    <source>
        <dbReference type="ARBA" id="ARBA00022840"/>
    </source>
</evidence>
<dbReference type="Proteomes" id="UP000244338">
    <property type="component" value="Unassembled WGS sequence"/>
</dbReference>
<feature type="binding site" evidence="11">
    <location>
        <begin position="98"/>
        <end position="105"/>
    </location>
    <ligand>
        <name>ATP</name>
        <dbReference type="ChEBI" id="CHEBI:30616"/>
    </ligand>
</feature>
<evidence type="ECO:0000259" key="14">
    <source>
        <dbReference type="PROSITE" id="PS50162"/>
    </source>
</evidence>
<protein>
    <recommendedName>
        <fullName evidence="11 12">DNA repair protein RadA</fullName>
    </recommendedName>
</protein>
<dbReference type="InterPro" id="IPR014721">
    <property type="entry name" value="Ribsml_uS5_D2-typ_fold_subgr"/>
</dbReference>
<name>A0A2R6XZS3_9BACL</name>
<keyword evidence="10 11" id="KW-0234">DNA repair</keyword>
<dbReference type="Pfam" id="PF13481">
    <property type="entry name" value="AAA_25"/>
    <property type="match status" value="1"/>
</dbReference>
<evidence type="ECO:0000256" key="11">
    <source>
        <dbReference type="HAMAP-Rule" id="MF_01498"/>
    </source>
</evidence>
<dbReference type="GO" id="GO:0005524">
    <property type="term" value="F:ATP binding"/>
    <property type="evidence" value="ECO:0007669"/>
    <property type="project" value="UniProtKB-UniRule"/>
</dbReference>
<dbReference type="SUPFAM" id="SSF54211">
    <property type="entry name" value="Ribosomal protein S5 domain 2-like"/>
    <property type="match status" value="1"/>
</dbReference>
<evidence type="ECO:0000256" key="4">
    <source>
        <dbReference type="ARBA" id="ARBA00022771"/>
    </source>
</evidence>
<evidence type="ECO:0000313" key="15">
    <source>
        <dbReference type="EMBL" id="PTQ55935.1"/>
    </source>
</evidence>
<dbReference type="GO" id="GO:0000725">
    <property type="term" value="P:recombinational repair"/>
    <property type="evidence" value="ECO:0007669"/>
    <property type="project" value="UniProtKB-UniRule"/>
</dbReference>
<feature type="short sequence motif" description="RadA KNRFG motif" evidence="11">
    <location>
        <begin position="255"/>
        <end position="259"/>
    </location>
</feature>
<dbReference type="FunFam" id="3.40.50.300:FF:000050">
    <property type="entry name" value="DNA repair protein RadA"/>
    <property type="match status" value="1"/>
</dbReference>
<dbReference type="InterPro" id="IPR020568">
    <property type="entry name" value="Ribosomal_Su5_D2-typ_SF"/>
</dbReference>
<evidence type="ECO:0000256" key="1">
    <source>
        <dbReference type="ARBA" id="ARBA00022723"/>
    </source>
</evidence>
<evidence type="ECO:0000256" key="2">
    <source>
        <dbReference type="ARBA" id="ARBA00022741"/>
    </source>
</evidence>
<comment type="function">
    <text evidence="11">Plays a role in repairing double-strand DNA breaks, probably involving stabilizing or processing branched DNA or blocked replication forks.</text>
</comment>
<gene>
    <name evidence="11" type="primary">radA</name>
    <name evidence="15" type="ORF">BSOLF_1114</name>
</gene>
<dbReference type="Pfam" id="PF18073">
    <property type="entry name" value="Zn_ribbon_LapB"/>
    <property type="match status" value="1"/>
</dbReference>
<dbReference type="SUPFAM" id="SSF52540">
    <property type="entry name" value="P-loop containing nucleoside triphosphate hydrolases"/>
    <property type="match status" value="1"/>
</dbReference>
<dbReference type="InterPro" id="IPR004504">
    <property type="entry name" value="DNA_repair_RadA"/>
</dbReference>
<dbReference type="CDD" id="cd01121">
    <property type="entry name" value="RadA_SMS_N"/>
    <property type="match status" value="1"/>
</dbReference>
<keyword evidence="8 11" id="KW-0346">Stress response</keyword>
<dbReference type="PANTHER" id="PTHR32472">
    <property type="entry name" value="DNA REPAIR PROTEIN RADA"/>
    <property type="match status" value="1"/>
</dbReference>
<comment type="function">
    <text evidence="13">DNA-dependent ATPase involved in processing of recombination intermediates, plays a role in repairing DNA breaks. Stimulates the branch migration of RecA-mediated strand transfer reactions, allowing the 3' invading strand to extend heteroduplex DNA faster. Binds ssDNA in the presence of ADP but not other nucleotides, has ATPase activity that is stimulated by ssDNA and various branched DNA structures, but inhibited by SSB. Does not have RecA's homology-searching function.</text>
</comment>
<feature type="domain" description="RecA family profile 1" evidence="14">
    <location>
        <begin position="69"/>
        <end position="218"/>
    </location>
</feature>
<evidence type="ECO:0000313" key="16">
    <source>
        <dbReference type="Proteomes" id="UP000244338"/>
    </source>
</evidence>
<dbReference type="InterPro" id="IPR027417">
    <property type="entry name" value="P-loop_NTPase"/>
</dbReference>
<accession>A0A2R6XZS3</accession>
<dbReference type="GO" id="GO:0003684">
    <property type="term" value="F:damaged DNA binding"/>
    <property type="evidence" value="ECO:0007669"/>
    <property type="project" value="InterPro"/>
</dbReference>
<evidence type="ECO:0000256" key="6">
    <source>
        <dbReference type="ARBA" id="ARBA00022833"/>
    </source>
</evidence>
<dbReference type="AlphaFoldDB" id="A0A2R6XZS3"/>
<dbReference type="InterPro" id="IPR020588">
    <property type="entry name" value="RecA_ATP-bd"/>
</dbReference>
<dbReference type="Gene3D" id="3.30.230.10">
    <property type="match status" value="1"/>
</dbReference>
<dbReference type="SMART" id="SM00382">
    <property type="entry name" value="AAA"/>
    <property type="match status" value="1"/>
</dbReference>
<keyword evidence="6 13" id="KW-0862">Zinc</keyword>
<dbReference type="NCBIfam" id="TIGR00416">
    <property type="entry name" value="sms"/>
    <property type="match status" value="1"/>
</dbReference>